<evidence type="ECO:0000256" key="8">
    <source>
        <dbReference type="SAM" id="Phobius"/>
    </source>
</evidence>
<evidence type="ECO:0000313" key="10">
    <source>
        <dbReference type="EMBL" id="MBB5913056.1"/>
    </source>
</evidence>
<feature type="domain" description="Histidine kinase" evidence="9">
    <location>
        <begin position="513"/>
        <end position="623"/>
    </location>
</feature>
<feature type="compositionally biased region" description="Low complexity" evidence="7">
    <location>
        <begin position="1058"/>
        <end position="1081"/>
    </location>
</feature>
<feature type="compositionally biased region" description="Low complexity" evidence="7">
    <location>
        <begin position="767"/>
        <end position="779"/>
    </location>
</feature>
<dbReference type="InterPro" id="IPR036890">
    <property type="entry name" value="HATPase_C_sf"/>
</dbReference>
<evidence type="ECO:0000256" key="5">
    <source>
        <dbReference type="ARBA" id="ARBA00022777"/>
    </source>
</evidence>
<dbReference type="RefSeq" id="WP_184782139.1">
    <property type="nucleotide sequence ID" value="NZ_JACHIT010000001.1"/>
</dbReference>
<keyword evidence="5 10" id="KW-0418">Kinase</keyword>
<dbReference type="EMBL" id="JACHIT010000001">
    <property type="protein sequence ID" value="MBB5913056.1"/>
    <property type="molecule type" value="Genomic_DNA"/>
</dbReference>
<dbReference type="PANTHER" id="PTHR44936:SF9">
    <property type="entry name" value="SENSOR PROTEIN CREC"/>
    <property type="match status" value="1"/>
</dbReference>
<organism evidence="10 11">
    <name type="scientific">Nocardia transvalensis</name>
    <dbReference type="NCBI Taxonomy" id="37333"/>
    <lineage>
        <taxon>Bacteria</taxon>
        <taxon>Bacillati</taxon>
        <taxon>Actinomycetota</taxon>
        <taxon>Actinomycetes</taxon>
        <taxon>Mycobacteriales</taxon>
        <taxon>Nocardiaceae</taxon>
        <taxon>Nocardia</taxon>
    </lineage>
</organism>
<feature type="transmembrane region" description="Helical" evidence="8">
    <location>
        <begin position="303"/>
        <end position="325"/>
    </location>
</feature>
<dbReference type="Pfam" id="PF02518">
    <property type="entry name" value="HATPase_c"/>
    <property type="match status" value="1"/>
</dbReference>
<dbReference type="GO" id="GO:0000160">
    <property type="term" value="P:phosphorelay signal transduction system"/>
    <property type="evidence" value="ECO:0007669"/>
    <property type="project" value="UniProtKB-KW"/>
</dbReference>
<evidence type="ECO:0000256" key="1">
    <source>
        <dbReference type="ARBA" id="ARBA00000085"/>
    </source>
</evidence>
<dbReference type="Proteomes" id="UP000540412">
    <property type="component" value="Unassembled WGS sequence"/>
</dbReference>
<dbReference type="GO" id="GO:0004673">
    <property type="term" value="F:protein histidine kinase activity"/>
    <property type="evidence" value="ECO:0007669"/>
    <property type="project" value="UniProtKB-EC"/>
</dbReference>
<dbReference type="PANTHER" id="PTHR44936">
    <property type="entry name" value="SENSOR PROTEIN CREC"/>
    <property type="match status" value="1"/>
</dbReference>
<dbReference type="SUPFAM" id="SSF55874">
    <property type="entry name" value="ATPase domain of HSP90 chaperone/DNA topoisomerase II/histidine kinase"/>
    <property type="match status" value="1"/>
</dbReference>
<keyword evidence="6" id="KW-0902">Two-component regulatory system</keyword>
<name>A0A7W9PBP2_9NOCA</name>
<accession>A0A7W9PBP2</accession>
<comment type="catalytic activity">
    <reaction evidence="1">
        <text>ATP + protein L-histidine = ADP + protein N-phospho-L-histidine.</text>
        <dbReference type="EC" id="2.7.13.3"/>
    </reaction>
</comment>
<evidence type="ECO:0000256" key="3">
    <source>
        <dbReference type="ARBA" id="ARBA00022553"/>
    </source>
</evidence>
<dbReference type="Gene3D" id="6.10.340.10">
    <property type="match status" value="1"/>
</dbReference>
<dbReference type="InterPro" id="IPR050980">
    <property type="entry name" value="2C_sensor_his_kinase"/>
</dbReference>
<keyword evidence="4" id="KW-0808">Transferase</keyword>
<evidence type="ECO:0000256" key="2">
    <source>
        <dbReference type="ARBA" id="ARBA00012438"/>
    </source>
</evidence>
<dbReference type="Gene3D" id="3.30.565.10">
    <property type="entry name" value="Histidine kinase-like ATPase, C-terminal domain"/>
    <property type="match status" value="1"/>
</dbReference>
<feature type="compositionally biased region" description="Polar residues" evidence="7">
    <location>
        <begin position="636"/>
        <end position="683"/>
    </location>
</feature>
<dbReference type="EC" id="2.7.13.3" evidence="2"/>
<dbReference type="PROSITE" id="PS50109">
    <property type="entry name" value="HIS_KIN"/>
    <property type="match status" value="1"/>
</dbReference>
<feature type="compositionally biased region" description="Gly residues" evidence="7">
    <location>
        <begin position="857"/>
        <end position="876"/>
    </location>
</feature>
<feature type="compositionally biased region" description="Low complexity" evidence="7">
    <location>
        <begin position="696"/>
        <end position="727"/>
    </location>
</feature>
<comment type="caution">
    <text evidence="10">The sequence shown here is derived from an EMBL/GenBank/DDBJ whole genome shotgun (WGS) entry which is preliminary data.</text>
</comment>
<evidence type="ECO:0000313" key="11">
    <source>
        <dbReference type="Proteomes" id="UP000540412"/>
    </source>
</evidence>
<evidence type="ECO:0000256" key="7">
    <source>
        <dbReference type="SAM" id="MobiDB-lite"/>
    </source>
</evidence>
<evidence type="ECO:0000259" key="9">
    <source>
        <dbReference type="PROSITE" id="PS50109"/>
    </source>
</evidence>
<gene>
    <name evidence="10" type="ORF">BJY24_001923</name>
</gene>
<feature type="compositionally biased region" description="Basic and acidic residues" evidence="7">
    <location>
        <begin position="1376"/>
        <end position="1386"/>
    </location>
</feature>
<protein>
    <recommendedName>
        <fullName evidence="2">histidine kinase</fullName>
        <ecNumber evidence="2">2.7.13.3</ecNumber>
    </recommendedName>
</protein>
<evidence type="ECO:0000256" key="4">
    <source>
        <dbReference type="ARBA" id="ARBA00022679"/>
    </source>
</evidence>
<reference evidence="10 11" key="1">
    <citation type="submission" date="2020-08" db="EMBL/GenBank/DDBJ databases">
        <title>Sequencing the genomes of 1000 actinobacteria strains.</title>
        <authorList>
            <person name="Klenk H.-P."/>
        </authorList>
    </citation>
    <scope>NUCLEOTIDE SEQUENCE [LARGE SCALE GENOMIC DNA]</scope>
    <source>
        <strain evidence="10 11">DSM 43582</strain>
    </source>
</reference>
<proteinExistence type="predicted"/>
<feature type="compositionally biased region" description="Polar residues" evidence="7">
    <location>
        <begin position="1310"/>
        <end position="1325"/>
    </location>
</feature>
<dbReference type="InterPro" id="IPR005467">
    <property type="entry name" value="His_kinase_dom"/>
</dbReference>
<evidence type="ECO:0000256" key="6">
    <source>
        <dbReference type="ARBA" id="ARBA00023012"/>
    </source>
</evidence>
<dbReference type="InterPro" id="IPR003594">
    <property type="entry name" value="HATPase_dom"/>
</dbReference>
<feature type="region of interest" description="Disordered" evidence="7">
    <location>
        <begin position="1352"/>
        <end position="1448"/>
    </location>
</feature>
<keyword evidence="8" id="KW-1133">Transmembrane helix</keyword>
<feature type="region of interest" description="Disordered" evidence="7">
    <location>
        <begin position="633"/>
        <end position="1338"/>
    </location>
</feature>
<keyword evidence="3" id="KW-0597">Phosphoprotein</keyword>
<keyword evidence="8" id="KW-0812">Transmembrane</keyword>
<dbReference type="CDD" id="cd06225">
    <property type="entry name" value="HAMP"/>
    <property type="match status" value="1"/>
</dbReference>
<keyword evidence="11" id="KW-1185">Reference proteome</keyword>
<feature type="compositionally biased region" description="Gly residues" evidence="7">
    <location>
        <begin position="986"/>
        <end position="999"/>
    </location>
</feature>
<sequence>MRDAARSGSKRWALSNWDLRWKVTAVLAVPLLVAVVLGASRIAAQFSDSSELDTAVKHVQAIPAVTGLSAAAATVAGEQMIMLGPNQSLVQDADLTALDNAITAAEKAAPRLDGVPGGRTAIDGMINGAKAVRANGAAPSKTIEEALTQEEAIRQNSVRTAEAITATISDPGVEAAKLRLVDSLNTRAVLISETAGMAEAIRGNVKDGLRDFQIAANTERQMLGILAHRFPDGDPAIAELTQGVNNRISLTNGPQAASGQIPLQDLRQSALDSLAGYQKVVAQSSADIDAQVKSLADNARTGAIRYAVIVIATILAALVLAVLIARSMIVPLRKLRLAALRVAEHDLGHEVSRLRDGASPEDVPLEPMPVHTEEEVGQLARAVDDIHGQALRLAADQAAMRTQVNDMFETLARRSKSLVDHQLSLIEAMEYDEKDPRLLENLFRLDHLAARMRRNGDNLLILAGTPKQRRGKTAPVEIADVLRAAISEVEDYERVKLGATPRGAITEPAASDMAHLFAELLDNALRASPPETDVKFTFAQAHEQGLLIEVADRGIGMPPAEMAEINRRLESIAEVGPDTARHMGLFVVGRLAERHGLTVRLRPTFDTARDPGVTVTVHVPKPLIVTPGGAAVQIPAQGQPNSQTPPNAQPTQRPGPPSMQTRAVTRTPSGNVMVTVDPTSSGPISDRPGADRAGAERPAAANGAPANGAAAGGLPQRQPGGAAPGGLPKREPGANGPTVRHGVAGTDRRPGGEAPKPGGLPQRDPGAHGPQAPAAQPDANLPQRGGPAPAQPTGGLAANMLRRAPGAGGQPGQPGQPPRPGGLTGLPQRGPGSGGLPPREPGAGGVPPREPGSGLPQRGGGLPQRGGGLPQRGAGGLPQRSPAPNTPPPGEETPERPAANLPQRESGATGLPQREPGSGLPQRDPAGNGLPQRESGANGLLDSGRGLPTRRPGSTGIPQREPGAGLSRGGGLPQRDSGTDLPPREPGGGLPQRGAGGGLPQREPGSGLPSRDSGSGLPSREPGSGLPSRDSGSGLPSREPGSGLPSRDSGSGLPSREPGSGLPSRDSGSGLSSRDSGSGLPQREPGSGLPSREPGSGLPSRDTGSGLSSREPGSGLPSREPGNGLPSRESGASGLPQRGGLPQREPGNGLPKREPAGGLTQPEPDNLTRESSGGLPTRDSGLGLPQRESTGGLPARDSSGGLPQRDSGLGLPQRESGGGLPRREPGSGLPQRGAGSGLPQRESASGLTQPEADKDLPQRSSGSIGLPQRKPGADLPPRPSPTPGLSLPRPEDSAGDDSADGREQGRHSFKSNPQKTASFFQTRLQPTEDETSSVMGGTPIFAEMMSAWLSDPNADRSQAAASFESPGDEGWQAARRAVEAQPEKRTSAGLPQRDPGNRLVPGGVIGKADPTPPRDAESIRSSLSRHQQGVRDGRAMRAMNLTGDKGDR</sequence>
<keyword evidence="8" id="KW-0472">Membrane</keyword>